<dbReference type="InterPro" id="IPR038555">
    <property type="entry name" value="Zincin_1_sf"/>
</dbReference>
<feature type="region of interest" description="Disordered" evidence="1">
    <location>
        <begin position="1"/>
        <end position="49"/>
    </location>
</feature>
<evidence type="ECO:0000313" key="2">
    <source>
        <dbReference type="EMBL" id="MBD1318384.1"/>
    </source>
</evidence>
<dbReference type="EMBL" id="JACWMS010000001">
    <property type="protein sequence ID" value="MBD1318384.1"/>
    <property type="molecule type" value="Genomic_DNA"/>
</dbReference>
<proteinExistence type="predicted"/>
<sequence length="201" mass="22294">MRFDPPRPSRGRADEPRGRAQDPRGRGADPRAQDARGRGAEFRRGVLRSPTRTVRLRDRRGRGLRSPLLPQSVPAFASRADAFDVIALEAFAEIDANWHDQLAGLDIAVDDIPRMLPHDPDSIQWPDEVTADGAVPLARLIPAGLDVRGQPTRAQIILFRRPLEIRARRGADLLELAHEVLVQQVATHLGVDEDTIDRGPD</sequence>
<dbReference type="Gene3D" id="3.30.2010.20">
    <property type="match status" value="1"/>
</dbReference>
<dbReference type="RefSeq" id="WP_190265575.1">
    <property type="nucleotide sequence ID" value="NZ_BAABAD010000003.1"/>
</dbReference>
<evidence type="ECO:0000256" key="1">
    <source>
        <dbReference type="SAM" id="MobiDB-lite"/>
    </source>
</evidence>
<feature type="compositionally biased region" description="Basic and acidic residues" evidence="1">
    <location>
        <begin position="1"/>
        <end position="44"/>
    </location>
</feature>
<name>A0ABR7W6D4_9ACTN</name>
<comment type="caution">
    <text evidence="2">The sequence shown here is derived from an EMBL/GenBank/DDBJ whole genome shotgun (WGS) entry which is preliminary data.</text>
</comment>
<evidence type="ECO:0000313" key="3">
    <source>
        <dbReference type="Proteomes" id="UP000602395"/>
    </source>
</evidence>
<dbReference type="Pfam" id="PF06262">
    <property type="entry name" value="Zincin_1"/>
    <property type="match status" value="1"/>
</dbReference>
<gene>
    <name evidence="2" type="ORF">IDF66_02205</name>
</gene>
<keyword evidence="3" id="KW-1185">Reference proteome</keyword>
<dbReference type="Proteomes" id="UP000602395">
    <property type="component" value="Unassembled WGS sequence"/>
</dbReference>
<organism evidence="2 3">
    <name type="scientific">Gordonia hankookensis</name>
    <dbReference type="NCBI Taxonomy" id="589403"/>
    <lineage>
        <taxon>Bacteria</taxon>
        <taxon>Bacillati</taxon>
        <taxon>Actinomycetota</taxon>
        <taxon>Actinomycetes</taxon>
        <taxon>Mycobacteriales</taxon>
        <taxon>Gordoniaceae</taxon>
        <taxon>Gordonia</taxon>
    </lineage>
</organism>
<dbReference type="CDD" id="cd12954">
    <property type="entry name" value="MMP_TTHA0227_like_1"/>
    <property type="match status" value="1"/>
</dbReference>
<dbReference type="SUPFAM" id="SSF55486">
    <property type="entry name" value="Metalloproteases ('zincins'), catalytic domain"/>
    <property type="match status" value="1"/>
</dbReference>
<dbReference type="InterPro" id="IPR010428">
    <property type="entry name" value="Zincin_1"/>
</dbReference>
<protein>
    <submittedName>
        <fullName evidence="2">Metallopeptidase family protein</fullName>
    </submittedName>
</protein>
<accession>A0ABR7W6D4</accession>
<reference evidence="2 3" key="1">
    <citation type="submission" date="2020-09" db="EMBL/GenBank/DDBJ databases">
        <title>Novel species in genus Gordonia.</title>
        <authorList>
            <person name="Zhang G."/>
        </authorList>
    </citation>
    <scope>NUCLEOTIDE SEQUENCE [LARGE SCALE GENOMIC DNA]</scope>
    <source>
        <strain evidence="2 3">ON-33</strain>
    </source>
</reference>